<evidence type="ECO:0000256" key="4">
    <source>
        <dbReference type="ARBA" id="ARBA00022723"/>
    </source>
</evidence>
<comment type="subcellular location">
    <subcellularLocation>
        <location evidence="1">Membrane</location>
        <topology evidence="1">Multi-pass membrane protein</topology>
    </subcellularLocation>
</comment>
<organism evidence="13 14">
    <name type="scientific">Balneatrix alpica</name>
    <dbReference type="NCBI Taxonomy" id="75684"/>
    <lineage>
        <taxon>Bacteria</taxon>
        <taxon>Pseudomonadati</taxon>
        <taxon>Pseudomonadota</taxon>
        <taxon>Gammaproteobacteria</taxon>
        <taxon>Oceanospirillales</taxon>
        <taxon>Balneatrichaceae</taxon>
        <taxon>Balneatrix</taxon>
    </lineage>
</organism>
<evidence type="ECO:0000256" key="5">
    <source>
        <dbReference type="ARBA" id="ARBA00022989"/>
    </source>
</evidence>
<keyword evidence="5 12" id="KW-1133">Transmembrane helix</keyword>
<evidence type="ECO:0000256" key="8">
    <source>
        <dbReference type="ARBA" id="ARBA00023133"/>
    </source>
</evidence>
<dbReference type="Proteomes" id="UP001589628">
    <property type="component" value="Unassembled WGS sequence"/>
</dbReference>
<name>A0ABV5Z6A8_9GAMM</name>
<keyword evidence="2" id="KW-1003">Cell membrane</keyword>
<evidence type="ECO:0000256" key="3">
    <source>
        <dbReference type="ARBA" id="ARBA00022692"/>
    </source>
</evidence>
<feature type="transmembrane region" description="Helical" evidence="12">
    <location>
        <begin position="109"/>
        <end position="131"/>
    </location>
</feature>
<keyword evidence="6" id="KW-0560">Oxidoreductase</keyword>
<evidence type="ECO:0000313" key="14">
    <source>
        <dbReference type="Proteomes" id="UP001589628"/>
    </source>
</evidence>
<protein>
    <submittedName>
        <fullName evidence="13">Heme A synthase</fullName>
    </submittedName>
</protein>
<feature type="transmembrane region" description="Helical" evidence="12">
    <location>
        <begin position="283"/>
        <end position="302"/>
    </location>
</feature>
<dbReference type="PANTHER" id="PTHR35457:SF1">
    <property type="entry name" value="HEME A SYNTHASE"/>
    <property type="match status" value="1"/>
</dbReference>
<dbReference type="Pfam" id="PF02628">
    <property type="entry name" value="COX15-CtaA"/>
    <property type="match status" value="1"/>
</dbReference>
<comment type="pathway">
    <text evidence="11">Porphyrin-containing compound metabolism.</text>
</comment>
<keyword evidence="14" id="KW-1185">Reference proteome</keyword>
<dbReference type="InterPro" id="IPR050450">
    <property type="entry name" value="COX15/CtaA_HemeA_synthase"/>
</dbReference>
<evidence type="ECO:0000256" key="9">
    <source>
        <dbReference type="ARBA" id="ARBA00023136"/>
    </source>
</evidence>
<evidence type="ECO:0000256" key="12">
    <source>
        <dbReference type="SAM" id="Phobius"/>
    </source>
</evidence>
<evidence type="ECO:0000256" key="11">
    <source>
        <dbReference type="ARBA" id="ARBA00023444"/>
    </source>
</evidence>
<keyword evidence="7" id="KW-0408">Iron</keyword>
<comment type="caution">
    <text evidence="13">The sequence shown here is derived from an EMBL/GenBank/DDBJ whole genome shotgun (WGS) entry which is preliminary data.</text>
</comment>
<evidence type="ECO:0000256" key="7">
    <source>
        <dbReference type="ARBA" id="ARBA00023004"/>
    </source>
</evidence>
<evidence type="ECO:0000256" key="6">
    <source>
        <dbReference type="ARBA" id="ARBA00023002"/>
    </source>
</evidence>
<evidence type="ECO:0000256" key="2">
    <source>
        <dbReference type="ARBA" id="ARBA00022475"/>
    </source>
</evidence>
<accession>A0ABV5Z6A8</accession>
<proteinExistence type="predicted"/>
<dbReference type="InterPro" id="IPR003780">
    <property type="entry name" value="COX15/CtaA_fam"/>
</dbReference>
<feature type="transmembrane region" description="Helical" evidence="12">
    <location>
        <begin position="179"/>
        <end position="198"/>
    </location>
</feature>
<feature type="transmembrane region" description="Helical" evidence="12">
    <location>
        <begin position="137"/>
        <end position="158"/>
    </location>
</feature>
<keyword evidence="9 12" id="KW-0472">Membrane</keyword>
<evidence type="ECO:0000256" key="10">
    <source>
        <dbReference type="ARBA" id="ARBA00023157"/>
    </source>
</evidence>
<feature type="transmembrane region" description="Helical" evidence="12">
    <location>
        <begin position="253"/>
        <end position="274"/>
    </location>
</feature>
<keyword evidence="8" id="KW-0350">Heme biosynthesis</keyword>
<evidence type="ECO:0000256" key="1">
    <source>
        <dbReference type="ARBA" id="ARBA00004141"/>
    </source>
</evidence>
<feature type="transmembrane region" description="Helical" evidence="12">
    <location>
        <begin position="308"/>
        <end position="327"/>
    </location>
</feature>
<gene>
    <name evidence="13" type="ORF">ACFFLH_00055</name>
</gene>
<dbReference type="EMBL" id="JBHLZN010000001">
    <property type="protein sequence ID" value="MFB9884808.1"/>
    <property type="molecule type" value="Genomic_DNA"/>
</dbReference>
<dbReference type="PANTHER" id="PTHR35457">
    <property type="entry name" value="HEME A SYNTHASE"/>
    <property type="match status" value="1"/>
</dbReference>
<keyword evidence="4" id="KW-0479">Metal-binding</keyword>
<keyword evidence="10" id="KW-1015">Disulfide bond</keyword>
<evidence type="ECO:0000313" key="13">
    <source>
        <dbReference type="EMBL" id="MFB9884808.1"/>
    </source>
</evidence>
<sequence>MGVRTAYRLAILGCLLAFVVVTLGALTRLLDAGLGCPDWPGCYGFLTVPVADHHVAIAEARYPDFPVDHTKGWAEMIHRYAAGMLGLLILALAWGAMRQSPGYPKGLSYTLLVVVVVQAMFGMWTVTLKLWPQVVTLHLLGGFTTLLLLCLLILRIRALSPNIKPLLSGSQSRQRRRGLLASLGLGLVIVQIVLGGWTSSNYAAFACPDFPRCQAQWVPEPMNFQEGFNIAQEVGPNYLGGQLNGEARVAIHWTHRVGAVLVTVVSLLVALALWRQHLRKQALLLLITLGVQLSIGIANVLLQLPLSLALAHNTGALALLLAYVWAVHSLWQPQAKWQGGLL</sequence>
<feature type="transmembrane region" description="Helical" evidence="12">
    <location>
        <begin position="77"/>
        <end position="97"/>
    </location>
</feature>
<reference evidence="13 14" key="1">
    <citation type="submission" date="2024-09" db="EMBL/GenBank/DDBJ databases">
        <authorList>
            <person name="Sun Q."/>
            <person name="Mori K."/>
        </authorList>
    </citation>
    <scope>NUCLEOTIDE SEQUENCE [LARGE SCALE GENOMIC DNA]</scope>
    <source>
        <strain evidence="13 14">ATCC 51285</strain>
    </source>
</reference>
<dbReference type="RefSeq" id="WP_051527774.1">
    <property type="nucleotide sequence ID" value="NZ_JBHLZN010000001.1"/>
</dbReference>
<keyword evidence="3 12" id="KW-0812">Transmembrane</keyword>